<reference evidence="5" key="1">
    <citation type="submission" date="2011-05" db="EMBL/GenBank/DDBJ databases">
        <authorList>
            <person name="Richards S.R."/>
            <person name="Qu J."/>
            <person name="Jiang H."/>
            <person name="Jhangiani S.N."/>
            <person name="Agravi P."/>
            <person name="Goodspeed R."/>
            <person name="Gross S."/>
            <person name="Mandapat C."/>
            <person name="Jackson L."/>
            <person name="Mathew T."/>
            <person name="Pu L."/>
            <person name="Thornton R."/>
            <person name="Saada N."/>
            <person name="Wilczek-Boney K.B."/>
            <person name="Lee S."/>
            <person name="Kovar C."/>
            <person name="Wu Y."/>
            <person name="Scherer S.E."/>
            <person name="Worley K.C."/>
            <person name="Muzny D.M."/>
            <person name="Gibbs R."/>
        </authorList>
    </citation>
    <scope>NUCLEOTIDE SEQUENCE</scope>
    <source>
        <strain evidence="5">Brora</strain>
    </source>
</reference>
<keyword evidence="2" id="KW-1133">Transmembrane helix</keyword>
<evidence type="ECO:0000256" key="1">
    <source>
        <dbReference type="SAM" id="MobiDB-lite"/>
    </source>
</evidence>
<evidence type="ECO:0000256" key="3">
    <source>
        <dbReference type="SAM" id="SignalP"/>
    </source>
</evidence>
<keyword evidence="2" id="KW-0812">Transmembrane</keyword>
<dbReference type="AlphaFoldDB" id="T1IZ23"/>
<feature type="signal peptide" evidence="3">
    <location>
        <begin position="1"/>
        <end position="20"/>
    </location>
</feature>
<reference evidence="4" key="2">
    <citation type="submission" date="2015-02" db="UniProtKB">
        <authorList>
            <consortium name="EnsemblMetazoa"/>
        </authorList>
    </citation>
    <scope>IDENTIFICATION</scope>
</reference>
<proteinExistence type="predicted"/>
<feature type="compositionally biased region" description="Gly residues" evidence="1">
    <location>
        <begin position="52"/>
        <end position="62"/>
    </location>
</feature>
<feature type="region of interest" description="Disordered" evidence="1">
    <location>
        <begin position="47"/>
        <end position="82"/>
    </location>
</feature>
<feature type="chain" id="PRO_5004590066" evidence="3">
    <location>
        <begin position="21"/>
        <end position="114"/>
    </location>
</feature>
<dbReference type="Proteomes" id="UP000014500">
    <property type="component" value="Unassembled WGS sequence"/>
</dbReference>
<keyword evidence="3" id="KW-0732">Signal</keyword>
<evidence type="ECO:0000256" key="2">
    <source>
        <dbReference type="SAM" id="Phobius"/>
    </source>
</evidence>
<protein>
    <submittedName>
        <fullName evidence="4">Uncharacterized protein</fullName>
    </submittedName>
</protein>
<organism evidence="4 5">
    <name type="scientific">Strigamia maritima</name>
    <name type="common">European centipede</name>
    <name type="synonym">Geophilus maritimus</name>
    <dbReference type="NCBI Taxonomy" id="126957"/>
    <lineage>
        <taxon>Eukaryota</taxon>
        <taxon>Metazoa</taxon>
        <taxon>Ecdysozoa</taxon>
        <taxon>Arthropoda</taxon>
        <taxon>Myriapoda</taxon>
        <taxon>Chilopoda</taxon>
        <taxon>Pleurostigmophora</taxon>
        <taxon>Geophilomorpha</taxon>
        <taxon>Linotaeniidae</taxon>
        <taxon>Strigamia</taxon>
    </lineage>
</organism>
<evidence type="ECO:0000313" key="4">
    <source>
        <dbReference type="EnsemblMetazoa" id="SMAR006492-PA"/>
    </source>
</evidence>
<keyword evidence="2" id="KW-0472">Membrane</keyword>
<dbReference type="EMBL" id="JH431704">
    <property type="status" value="NOT_ANNOTATED_CDS"/>
    <property type="molecule type" value="Genomic_DNA"/>
</dbReference>
<accession>T1IZ23</accession>
<feature type="transmembrane region" description="Helical" evidence="2">
    <location>
        <begin position="87"/>
        <end position="111"/>
    </location>
</feature>
<dbReference type="HOGENOM" id="CLU_2124158_0_0_1"/>
<evidence type="ECO:0000313" key="5">
    <source>
        <dbReference type="Proteomes" id="UP000014500"/>
    </source>
</evidence>
<dbReference type="EnsemblMetazoa" id="SMAR006492-RA">
    <property type="protein sequence ID" value="SMAR006492-PA"/>
    <property type="gene ID" value="SMAR006492"/>
</dbReference>
<name>T1IZ23_STRMM</name>
<sequence>MKILLLVLLGLIAVMTSVSTVEVVDEISTQSGLLLRRKRAVTTAAGAAAGTGAAGAGAGAGGNETATTPGGEIAPGDEAHESSSHAAAMPFAIVNGALICAGILTAILMIAKQD</sequence>
<keyword evidence="5" id="KW-1185">Reference proteome</keyword>